<organism evidence="2 3">
    <name type="scientific">Nocardia caishijiensis</name>
    <dbReference type="NCBI Taxonomy" id="184756"/>
    <lineage>
        <taxon>Bacteria</taxon>
        <taxon>Bacillati</taxon>
        <taxon>Actinomycetota</taxon>
        <taxon>Actinomycetes</taxon>
        <taxon>Mycobacteriales</taxon>
        <taxon>Nocardiaceae</taxon>
        <taxon>Nocardia</taxon>
    </lineage>
</organism>
<accession>A0ABQ6YIT2</accession>
<gene>
    <name evidence="2" type="ORF">FNL39_10684</name>
</gene>
<evidence type="ECO:0000313" key="3">
    <source>
        <dbReference type="Proteomes" id="UP000798951"/>
    </source>
</evidence>
<evidence type="ECO:0000256" key="1">
    <source>
        <dbReference type="SAM" id="MobiDB-lite"/>
    </source>
</evidence>
<proteinExistence type="predicted"/>
<protein>
    <submittedName>
        <fullName evidence="2">Uncharacterized protein</fullName>
    </submittedName>
</protein>
<keyword evidence="3" id="KW-1185">Reference proteome</keyword>
<sequence length="58" mass="6240">MFRAAPHNSDPIGKIVNAAMKTFLRSAEMSSRGSDAHYCPSVDPKNSSPNVVAHQLSI</sequence>
<comment type="caution">
    <text evidence="2">The sequence shown here is derived from an EMBL/GenBank/DDBJ whole genome shotgun (WGS) entry which is preliminary data.</text>
</comment>
<dbReference type="EMBL" id="VMSD01000006">
    <property type="protein sequence ID" value="KAF0845697.1"/>
    <property type="molecule type" value="Genomic_DNA"/>
</dbReference>
<reference evidence="2 3" key="1">
    <citation type="submission" date="2019-07" db="EMBL/GenBank/DDBJ databases">
        <title>Genomic Encyclopedia of Type Strains, Phase IV (KMG-IV): sequencing the most valuable type-strain genomes for metagenomic binning, comparative biology and taxonomic classification.</title>
        <authorList>
            <person name="Goeker M."/>
        </authorList>
    </citation>
    <scope>NUCLEOTIDE SEQUENCE [LARGE SCALE GENOMIC DNA]</scope>
    <source>
        <strain evidence="2 3">DSM 44831</strain>
    </source>
</reference>
<evidence type="ECO:0000313" key="2">
    <source>
        <dbReference type="EMBL" id="KAF0845697.1"/>
    </source>
</evidence>
<feature type="region of interest" description="Disordered" evidence="1">
    <location>
        <begin position="32"/>
        <end position="58"/>
    </location>
</feature>
<name>A0ABQ6YIT2_9NOCA</name>
<feature type="compositionally biased region" description="Polar residues" evidence="1">
    <location>
        <begin position="44"/>
        <end position="58"/>
    </location>
</feature>
<dbReference type="Proteomes" id="UP000798951">
    <property type="component" value="Unassembled WGS sequence"/>
</dbReference>